<feature type="region of interest" description="Disordered" evidence="1">
    <location>
        <begin position="1"/>
        <end position="44"/>
    </location>
</feature>
<reference evidence="2 3" key="1">
    <citation type="submission" date="2015-12" db="EMBL/GenBank/DDBJ databases">
        <title>Dictyostelia acquired genes for synthesis and detection of signals that induce cell-type specialization by lateral gene transfer from prokaryotes.</title>
        <authorList>
            <person name="Gloeckner G."/>
            <person name="Schaap P."/>
        </authorList>
    </citation>
    <scope>NUCLEOTIDE SEQUENCE [LARGE SCALE GENOMIC DNA]</scope>
    <source>
        <strain evidence="2 3">TK</strain>
    </source>
</reference>
<gene>
    <name evidence="2" type="ORF">DLAC_08221</name>
</gene>
<organism evidence="2 3">
    <name type="scientific">Tieghemostelium lacteum</name>
    <name type="common">Slime mold</name>
    <name type="synonym">Dictyostelium lacteum</name>
    <dbReference type="NCBI Taxonomy" id="361077"/>
    <lineage>
        <taxon>Eukaryota</taxon>
        <taxon>Amoebozoa</taxon>
        <taxon>Evosea</taxon>
        <taxon>Eumycetozoa</taxon>
        <taxon>Dictyostelia</taxon>
        <taxon>Dictyosteliales</taxon>
        <taxon>Raperosteliaceae</taxon>
        <taxon>Tieghemostelium</taxon>
    </lineage>
</organism>
<feature type="compositionally biased region" description="Acidic residues" evidence="1">
    <location>
        <begin position="13"/>
        <end position="27"/>
    </location>
</feature>
<dbReference type="InParanoid" id="A0A151ZBH1"/>
<feature type="compositionally biased region" description="Polar residues" evidence="1">
    <location>
        <begin position="95"/>
        <end position="104"/>
    </location>
</feature>
<dbReference type="AlphaFoldDB" id="A0A151ZBH1"/>
<name>A0A151ZBH1_TIELA</name>
<evidence type="ECO:0000313" key="3">
    <source>
        <dbReference type="Proteomes" id="UP000076078"/>
    </source>
</evidence>
<keyword evidence="3" id="KW-1185">Reference proteome</keyword>
<accession>A0A151ZBH1</accession>
<feature type="compositionally biased region" description="Basic and acidic residues" evidence="1">
    <location>
        <begin position="1"/>
        <end position="12"/>
    </location>
</feature>
<protein>
    <submittedName>
        <fullName evidence="2">Uncharacterized protein</fullName>
    </submittedName>
</protein>
<feature type="compositionally biased region" description="Acidic residues" evidence="1">
    <location>
        <begin position="72"/>
        <end position="94"/>
    </location>
</feature>
<dbReference type="OMA" id="QNDHINK"/>
<sequence>MSDSNKELKNDSIEDDNYSDQSEEEETEKPIVEEEPKVWERSQNDHINKHLLSMFKNRINSGHQVMIHNDDNNSESDDEFKDSENELYELEEVDSSNVNNEQSQ</sequence>
<feature type="compositionally biased region" description="Basic and acidic residues" evidence="1">
    <location>
        <begin position="28"/>
        <end position="44"/>
    </location>
</feature>
<evidence type="ECO:0000256" key="1">
    <source>
        <dbReference type="SAM" id="MobiDB-lite"/>
    </source>
</evidence>
<proteinExistence type="predicted"/>
<dbReference type="EMBL" id="LODT01000035">
    <property type="protein sequence ID" value="KYQ91281.1"/>
    <property type="molecule type" value="Genomic_DNA"/>
</dbReference>
<comment type="caution">
    <text evidence="2">The sequence shown here is derived from an EMBL/GenBank/DDBJ whole genome shotgun (WGS) entry which is preliminary data.</text>
</comment>
<dbReference type="Proteomes" id="UP000076078">
    <property type="component" value="Unassembled WGS sequence"/>
</dbReference>
<evidence type="ECO:0000313" key="2">
    <source>
        <dbReference type="EMBL" id="KYQ91281.1"/>
    </source>
</evidence>
<feature type="region of interest" description="Disordered" evidence="1">
    <location>
        <begin position="63"/>
        <end position="104"/>
    </location>
</feature>